<sequence>MLYVFAHWHGFAKLRRHISMTVEVLRHATTRLGHELREFSRYTSDLEIYETTKEHTAREQRIRKKSRPRAALAVEPDPPEPLHDPLPQARRRKYFNLETVKFHALADYPDSIQQFGTTDSTSTQTGELLNRHDKRRYDRTNGKKYVQQMEKIQRIETRLSNIKQDLLGLKPSNPMLTKSNSTIISIIAPEELPLHDAGRSPYQIALSQKNQILLLTWLDTHRPDPAVKDFLPRLKTHLLTRLEGGSYKEAAPPSTSQLTKIQFQYDRIYAHQTLKARYTTYDVRRNEDKINPSTPKHFVLALSSTSTTPSSGADRFWYAQVLGIYHANVSYDGSRSKRVDFLWVRWLARTGDVPGGWDTCRLDQVGYFLDSKPHHAFEFIDPADVVRAAHLIPRFCSGQTADYLESMDSLAADTEFNKDWKRYYVGRFVDHDMLMRFTGMAIGHLTHRDIFGSHVGLSAELPDTVYEYSADQVAEGGNSSWTTDDTIDGEDETGDKDSNEDESDECTSDIEQVDAMGDDERIEDMDDDVSW</sequence>
<name>A0A8H3B540_9AGAM</name>
<dbReference type="Proteomes" id="UP000663846">
    <property type="component" value="Unassembled WGS sequence"/>
</dbReference>
<feature type="region of interest" description="Disordered" evidence="1">
    <location>
        <begin position="473"/>
        <end position="531"/>
    </location>
</feature>
<protein>
    <submittedName>
        <fullName evidence="2">Uncharacterized protein</fullName>
    </submittedName>
</protein>
<evidence type="ECO:0000313" key="2">
    <source>
        <dbReference type="EMBL" id="CAE6447491.1"/>
    </source>
</evidence>
<evidence type="ECO:0000256" key="1">
    <source>
        <dbReference type="SAM" id="MobiDB-lite"/>
    </source>
</evidence>
<proteinExistence type="predicted"/>
<accession>A0A8H3B540</accession>
<evidence type="ECO:0000313" key="3">
    <source>
        <dbReference type="Proteomes" id="UP000663846"/>
    </source>
</evidence>
<feature type="region of interest" description="Disordered" evidence="1">
    <location>
        <begin position="57"/>
        <end position="89"/>
    </location>
</feature>
<gene>
    <name evidence="2" type="ORF">RDB_LOCUS140331</name>
</gene>
<organism evidence="2 3">
    <name type="scientific">Rhizoctonia solani</name>
    <dbReference type="NCBI Taxonomy" id="456999"/>
    <lineage>
        <taxon>Eukaryota</taxon>
        <taxon>Fungi</taxon>
        <taxon>Dikarya</taxon>
        <taxon>Basidiomycota</taxon>
        <taxon>Agaricomycotina</taxon>
        <taxon>Agaricomycetes</taxon>
        <taxon>Cantharellales</taxon>
        <taxon>Ceratobasidiaceae</taxon>
        <taxon>Rhizoctonia</taxon>
    </lineage>
</organism>
<comment type="caution">
    <text evidence="2">The sequence shown here is derived from an EMBL/GenBank/DDBJ whole genome shotgun (WGS) entry which is preliminary data.</text>
</comment>
<dbReference type="AlphaFoldDB" id="A0A8H3B540"/>
<dbReference type="EMBL" id="CAJMWS010000488">
    <property type="protein sequence ID" value="CAE6447491.1"/>
    <property type="molecule type" value="Genomic_DNA"/>
</dbReference>
<feature type="compositionally biased region" description="Acidic residues" evidence="1">
    <location>
        <begin position="485"/>
        <end position="531"/>
    </location>
</feature>
<reference evidence="2" key="1">
    <citation type="submission" date="2021-01" db="EMBL/GenBank/DDBJ databases">
        <authorList>
            <person name="Kaushik A."/>
        </authorList>
    </citation>
    <scope>NUCLEOTIDE SEQUENCE</scope>
    <source>
        <strain evidence="2">AG1-1C</strain>
    </source>
</reference>